<dbReference type="SUPFAM" id="SSF81383">
    <property type="entry name" value="F-box domain"/>
    <property type="match status" value="1"/>
</dbReference>
<dbReference type="GO" id="GO:0003861">
    <property type="term" value="F:3-isopropylmalate dehydratase activity"/>
    <property type="evidence" value="ECO:0007669"/>
    <property type="project" value="UniProtKB-EC"/>
</dbReference>
<dbReference type="InterPro" id="IPR000573">
    <property type="entry name" value="AconitaseA/IPMdHydase_ssu_swvl"/>
</dbReference>
<protein>
    <recommendedName>
        <fullName evidence="5">3-isopropylmalate dehydratase</fullName>
        <ecNumber evidence="5">4.2.1.33</ecNumber>
    </recommendedName>
</protein>
<feature type="domain" description="Aconitase A/isopropylmalate dehydratase small subunit swivel" evidence="10">
    <location>
        <begin position="134"/>
        <end position="186"/>
    </location>
</feature>
<proteinExistence type="inferred from homology"/>
<dbReference type="Pfam" id="PF00694">
    <property type="entry name" value="Aconitase_C"/>
    <property type="match status" value="1"/>
</dbReference>
<sequence>MAVCRSTTAISLSRNPNFSTTNPKPFLSFLSPPCLKLPSILPSFKPLTSQSHTDHRLSIPRATAADSSTPTTTSTTFFHGHCYVLGDNIDTDQIIPAEYLTLVPSKPDEYEKLGSYALIGLPATYKTRFIEANQTKTKYSIVIGGENFGCGSSREHAPVALGAAEIAAVVAESYARIFFRNSVATGEIYPLESEVRICEVVKTGDLITIELMESKLINHTSGKEYKLKPIGDAGPVIEAGLCCAIEDFVDVSGEDATQLSDSHHQLPISEFRQRKIRDNQKWSDLWLKNTKPLKHVVFAMQLQSLSNPTTPTPTPKQKQQQQQQQQKQQKQQQADPHTKFKDKTGTLTSNLPHTDRTLLLGDDILLKILSKLPDSQRNPNSLVCKRWLNLQGRLVRSLKVLDWEFLESGRLLSRFPNLTPVDLLNGCVVRPHDCCVWLSHRVVKMDINSGVSGFLPDWRVCEENLLPVEVVDRGLRGLASGCPNLRKLVVVGASEMGLLSVAEECLTLQELELHRCNDNVLRGIAACGNLQILKLVAKVDGFYSSLVSDIGLTILAQGSKRLVKIELSGCEGSFDGIKAIGQCCQMLEELTICDHRMDNGWLAGLSYCENLKTLRFLSCKKIDPSPGPDDYLGCCPALERLHLHKCQLRDKKSLKAMFKVCETAREIVVQDCWGLDNDLFSLARTCRRVKLLSLEGCSLLTTEGLESVLLTWNELEHLRIESCKNIKDSEISPALSTLFSVLKELRWRPDSRSLLASSLVGTGMGKKGGRFFKKNLTAGELYADDSHSYFLRASIFKNCAKSCAVVKTCKEREEAR</sequence>
<dbReference type="FunFam" id="3.80.10.10:FF:001445">
    <property type="entry name" value="F-box protein At5g51380"/>
    <property type="match status" value="1"/>
</dbReference>
<dbReference type="InterPro" id="IPR011827">
    <property type="entry name" value="LeuD_type2/HacB/DmdB"/>
</dbReference>
<dbReference type="GO" id="GO:0019761">
    <property type="term" value="P:glucosinolate biosynthetic process"/>
    <property type="evidence" value="ECO:0007669"/>
    <property type="project" value="UniProtKB-ARBA"/>
</dbReference>
<dbReference type="FunFam" id="3.20.19.10:FF:000007">
    <property type="entry name" value="Isopropylmalate/citramalate isomerase small subunit"/>
    <property type="match status" value="1"/>
</dbReference>
<feature type="compositionally biased region" description="Low complexity" evidence="9">
    <location>
        <begin position="315"/>
        <end position="333"/>
    </location>
</feature>
<dbReference type="AlphaFoldDB" id="A0A6N2K495"/>
<dbReference type="Gene3D" id="3.80.10.10">
    <property type="entry name" value="Ribonuclease Inhibitor"/>
    <property type="match status" value="2"/>
</dbReference>
<evidence type="ECO:0000256" key="9">
    <source>
        <dbReference type="SAM" id="MobiDB-lite"/>
    </source>
</evidence>
<dbReference type="EMBL" id="CAADRP010000001">
    <property type="protein sequence ID" value="VFU20703.1"/>
    <property type="molecule type" value="Genomic_DNA"/>
</dbReference>
<dbReference type="EC" id="4.2.1.33" evidence="5"/>
<dbReference type="Gene3D" id="1.20.1280.50">
    <property type="match status" value="1"/>
</dbReference>
<keyword evidence="7" id="KW-0456">Lyase</keyword>
<evidence type="ECO:0000313" key="11">
    <source>
        <dbReference type="EMBL" id="VFU20703.1"/>
    </source>
</evidence>
<evidence type="ECO:0000256" key="7">
    <source>
        <dbReference type="ARBA" id="ARBA00023239"/>
    </source>
</evidence>
<evidence type="ECO:0000259" key="10">
    <source>
        <dbReference type="Pfam" id="PF00694"/>
    </source>
</evidence>
<comment type="subcellular location">
    <subcellularLocation>
        <location evidence="2">Plastid</location>
        <location evidence="2">Chloroplast stroma</location>
    </subcellularLocation>
</comment>
<evidence type="ECO:0000256" key="8">
    <source>
        <dbReference type="ARBA" id="ARBA00063576"/>
    </source>
</evidence>
<reference evidence="11" key="1">
    <citation type="submission" date="2019-03" db="EMBL/GenBank/DDBJ databases">
        <authorList>
            <person name="Mank J."/>
            <person name="Almeida P."/>
        </authorList>
    </citation>
    <scope>NUCLEOTIDE SEQUENCE</scope>
    <source>
        <strain evidence="11">78183</strain>
    </source>
</reference>
<dbReference type="InterPro" id="IPR036047">
    <property type="entry name" value="F-box-like_dom_sf"/>
</dbReference>
<evidence type="ECO:0000256" key="4">
    <source>
        <dbReference type="ARBA" id="ARBA00009869"/>
    </source>
</evidence>
<comment type="subunit">
    <text evidence="8">Heterodimer of the large LEUC/IIL1 subunit and the small LEUD (SSU1, SSU2 or SSU3) subunits.</text>
</comment>
<comment type="similarity">
    <text evidence="4">Belongs to the LeuD family. LeuD type 2 subfamily.</text>
</comment>
<dbReference type="PANTHER" id="PTHR43345:SF2">
    <property type="entry name" value="3-ISOPROPYLMALATE DEHYDRATASE SMALL SUBUNIT 1"/>
    <property type="match status" value="1"/>
</dbReference>
<name>A0A6N2K495_SALVM</name>
<evidence type="ECO:0000256" key="1">
    <source>
        <dbReference type="ARBA" id="ARBA00000491"/>
    </source>
</evidence>
<dbReference type="SUPFAM" id="SSF52016">
    <property type="entry name" value="LeuD/IlvD-like"/>
    <property type="match status" value="1"/>
</dbReference>
<dbReference type="GO" id="GO:0008652">
    <property type="term" value="P:amino acid biosynthetic process"/>
    <property type="evidence" value="ECO:0007669"/>
    <property type="project" value="UniProtKB-KW"/>
</dbReference>
<dbReference type="InterPro" id="IPR032675">
    <property type="entry name" value="LRR_dom_sf"/>
</dbReference>
<evidence type="ECO:0000256" key="5">
    <source>
        <dbReference type="ARBA" id="ARBA00011998"/>
    </source>
</evidence>
<comment type="pathway">
    <text evidence="3">Amino-acid biosynthesis; L-leucine biosynthesis; L-leucine from 3-methyl-2-oxobutanoate: step 2/4.</text>
</comment>
<evidence type="ECO:0000256" key="3">
    <source>
        <dbReference type="ARBA" id="ARBA00004729"/>
    </source>
</evidence>
<dbReference type="InterPro" id="IPR015928">
    <property type="entry name" value="Aconitase/3IPM_dehydase_swvl"/>
</dbReference>
<dbReference type="NCBIfam" id="TIGR02087">
    <property type="entry name" value="LEUD_arch"/>
    <property type="match status" value="1"/>
</dbReference>
<evidence type="ECO:0000256" key="2">
    <source>
        <dbReference type="ARBA" id="ARBA00004470"/>
    </source>
</evidence>
<dbReference type="SUPFAM" id="SSF52047">
    <property type="entry name" value="RNI-like"/>
    <property type="match status" value="1"/>
</dbReference>
<dbReference type="PANTHER" id="PTHR43345">
    <property type="entry name" value="3-ISOPROPYLMALATE DEHYDRATASE SMALL SUBUNIT 2-RELATED-RELATED"/>
    <property type="match status" value="1"/>
</dbReference>
<dbReference type="InterPro" id="IPR050075">
    <property type="entry name" value="LeuD"/>
</dbReference>
<keyword evidence="6" id="KW-0028">Amino-acid biosynthesis</keyword>
<dbReference type="Gene3D" id="3.20.19.10">
    <property type="entry name" value="Aconitase, domain 4"/>
    <property type="match status" value="1"/>
</dbReference>
<dbReference type="InterPro" id="IPR033940">
    <property type="entry name" value="IPMI_Swivel"/>
</dbReference>
<dbReference type="CDD" id="cd22159">
    <property type="entry name" value="F-box_AtTIR1-like"/>
    <property type="match status" value="1"/>
</dbReference>
<comment type="catalytic activity">
    <reaction evidence="1">
        <text>(2R,3S)-3-isopropylmalate = (2S)-2-isopropylmalate</text>
        <dbReference type="Rhea" id="RHEA:32287"/>
        <dbReference type="ChEBI" id="CHEBI:1178"/>
        <dbReference type="ChEBI" id="CHEBI:35121"/>
        <dbReference type="EC" id="4.2.1.33"/>
    </reaction>
</comment>
<feature type="region of interest" description="Disordered" evidence="9">
    <location>
        <begin position="305"/>
        <end position="352"/>
    </location>
</feature>
<dbReference type="CDD" id="cd01577">
    <property type="entry name" value="IPMI_Swivel"/>
    <property type="match status" value="1"/>
</dbReference>
<evidence type="ECO:0000256" key="6">
    <source>
        <dbReference type="ARBA" id="ARBA00022605"/>
    </source>
</evidence>
<accession>A0A6N2K495</accession>
<dbReference type="GO" id="GO:0009570">
    <property type="term" value="C:chloroplast stroma"/>
    <property type="evidence" value="ECO:0007669"/>
    <property type="project" value="UniProtKB-SubCell"/>
</dbReference>
<gene>
    <name evidence="11" type="ORF">SVIM_LOCUS7683</name>
</gene>
<organism evidence="11">
    <name type="scientific">Salix viminalis</name>
    <name type="common">Common osier</name>
    <name type="synonym">Basket willow</name>
    <dbReference type="NCBI Taxonomy" id="40686"/>
    <lineage>
        <taxon>Eukaryota</taxon>
        <taxon>Viridiplantae</taxon>
        <taxon>Streptophyta</taxon>
        <taxon>Embryophyta</taxon>
        <taxon>Tracheophyta</taxon>
        <taxon>Spermatophyta</taxon>
        <taxon>Magnoliopsida</taxon>
        <taxon>eudicotyledons</taxon>
        <taxon>Gunneridae</taxon>
        <taxon>Pentapetalae</taxon>
        <taxon>rosids</taxon>
        <taxon>fabids</taxon>
        <taxon>Malpighiales</taxon>
        <taxon>Salicaceae</taxon>
        <taxon>Saliceae</taxon>
        <taxon>Salix</taxon>
    </lineage>
</organism>